<dbReference type="OrthoDB" id="9876675at2"/>
<proteinExistence type="predicted"/>
<comment type="caution">
    <text evidence="1">The sequence shown here is derived from an EMBL/GenBank/DDBJ whole genome shotgun (WGS) entry which is preliminary data.</text>
</comment>
<evidence type="ECO:0000313" key="2">
    <source>
        <dbReference type="Proteomes" id="UP000327236"/>
    </source>
</evidence>
<dbReference type="AlphaFoldDB" id="A0A2I1XPJ7"/>
<evidence type="ECO:0000313" key="1">
    <source>
        <dbReference type="EMBL" id="KAA9321836.1"/>
    </source>
</evidence>
<reference evidence="1 2" key="1">
    <citation type="submission" date="2019-09" db="EMBL/GenBank/DDBJ databases">
        <title>Draft genome sequence assemblies of isolates from the urinary tract.</title>
        <authorList>
            <person name="Mores C.R."/>
            <person name="Putonti C."/>
            <person name="Wolfe A.J."/>
        </authorList>
    </citation>
    <scope>NUCLEOTIDE SEQUENCE [LARGE SCALE GENOMIC DNA]</scope>
    <source>
        <strain evidence="1 2">UMB246</strain>
    </source>
</reference>
<accession>A0A2I1XPJ7</accession>
<dbReference type="RefSeq" id="WP_021351090.1">
    <property type="nucleotide sequence ID" value="NZ_CATOUX010000011.1"/>
</dbReference>
<organism evidence="1 2">
    <name type="scientific">Lactobacillus jensenii</name>
    <dbReference type="NCBI Taxonomy" id="109790"/>
    <lineage>
        <taxon>Bacteria</taxon>
        <taxon>Bacillati</taxon>
        <taxon>Bacillota</taxon>
        <taxon>Bacilli</taxon>
        <taxon>Lactobacillales</taxon>
        <taxon>Lactobacillaceae</taxon>
        <taxon>Lactobacillus</taxon>
    </lineage>
</organism>
<sequence>MSRTIYQSEVTKLKVQRHRLLVIIFILALLNVGQAIYAYYIVPSQSETAILKQKLERKNEKITDLKYQLQEKEGLNDELK</sequence>
<gene>
    <name evidence="1" type="ORF">F6H94_06050</name>
</gene>
<dbReference type="Proteomes" id="UP000327236">
    <property type="component" value="Unassembled WGS sequence"/>
</dbReference>
<name>A0A2I1XPJ7_LACJE</name>
<protein>
    <submittedName>
        <fullName evidence="1">Uncharacterized protein</fullName>
    </submittedName>
</protein>
<dbReference type="EMBL" id="VYWW01000025">
    <property type="protein sequence ID" value="KAA9321836.1"/>
    <property type="molecule type" value="Genomic_DNA"/>
</dbReference>